<gene>
    <name evidence="2" type="ORF">RRG08_052063</name>
</gene>
<protein>
    <submittedName>
        <fullName evidence="2">Uncharacterized protein</fullName>
    </submittedName>
</protein>
<name>A0AAE1A589_9GAST</name>
<keyword evidence="3" id="KW-1185">Reference proteome</keyword>
<evidence type="ECO:0000313" key="2">
    <source>
        <dbReference type="EMBL" id="KAK3780906.1"/>
    </source>
</evidence>
<accession>A0AAE1A589</accession>
<dbReference type="Proteomes" id="UP001283361">
    <property type="component" value="Unassembled WGS sequence"/>
</dbReference>
<reference evidence="2" key="1">
    <citation type="journal article" date="2023" name="G3 (Bethesda)">
        <title>A reference genome for the long-term kleptoplast-retaining sea slug Elysia crispata morphotype clarki.</title>
        <authorList>
            <person name="Eastman K.E."/>
            <person name="Pendleton A.L."/>
            <person name="Shaikh M.A."/>
            <person name="Suttiyut T."/>
            <person name="Ogas R."/>
            <person name="Tomko P."/>
            <person name="Gavelis G."/>
            <person name="Widhalm J.R."/>
            <person name="Wisecaver J.H."/>
        </authorList>
    </citation>
    <scope>NUCLEOTIDE SEQUENCE</scope>
    <source>
        <strain evidence="2">ECLA1</strain>
    </source>
</reference>
<evidence type="ECO:0000313" key="3">
    <source>
        <dbReference type="Proteomes" id="UP001283361"/>
    </source>
</evidence>
<comment type="caution">
    <text evidence="2">The sequence shown here is derived from an EMBL/GenBank/DDBJ whole genome shotgun (WGS) entry which is preliminary data.</text>
</comment>
<dbReference type="AlphaFoldDB" id="A0AAE1A589"/>
<sequence length="104" mass="11375">MRDRDETLTLPEAVSIGSLIIGKHDTARQLIANITGGYQLAPGHSGVVRSHDRLVVTSSSTCLRCYRDGLARTARSFEPDGKQASTMHGREKDLKLSSFEGEVF</sequence>
<evidence type="ECO:0000256" key="1">
    <source>
        <dbReference type="SAM" id="MobiDB-lite"/>
    </source>
</evidence>
<dbReference type="EMBL" id="JAWDGP010002675">
    <property type="protein sequence ID" value="KAK3780906.1"/>
    <property type="molecule type" value="Genomic_DNA"/>
</dbReference>
<proteinExistence type="predicted"/>
<organism evidence="2 3">
    <name type="scientific">Elysia crispata</name>
    <name type="common">lettuce slug</name>
    <dbReference type="NCBI Taxonomy" id="231223"/>
    <lineage>
        <taxon>Eukaryota</taxon>
        <taxon>Metazoa</taxon>
        <taxon>Spiralia</taxon>
        <taxon>Lophotrochozoa</taxon>
        <taxon>Mollusca</taxon>
        <taxon>Gastropoda</taxon>
        <taxon>Heterobranchia</taxon>
        <taxon>Euthyneura</taxon>
        <taxon>Panpulmonata</taxon>
        <taxon>Sacoglossa</taxon>
        <taxon>Placobranchoidea</taxon>
        <taxon>Plakobranchidae</taxon>
        <taxon>Elysia</taxon>
    </lineage>
</organism>
<feature type="region of interest" description="Disordered" evidence="1">
    <location>
        <begin position="77"/>
        <end position="104"/>
    </location>
</feature>